<dbReference type="Pfam" id="PF01375">
    <property type="entry name" value="Enterotoxin_a"/>
    <property type="match status" value="1"/>
</dbReference>
<organism evidence="7 8">
    <name type="scientific">Conoideocrella luteorostrata</name>
    <dbReference type="NCBI Taxonomy" id="1105319"/>
    <lineage>
        <taxon>Eukaryota</taxon>
        <taxon>Fungi</taxon>
        <taxon>Dikarya</taxon>
        <taxon>Ascomycota</taxon>
        <taxon>Pezizomycotina</taxon>
        <taxon>Sordariomycetes</taxon>
        <taxon>Hypocreomycetidae</taxon>
        <taxon>Hypocreales</taxon>
        <taxon>Clavicipitaceae</taxon>
        <taxon>Conoideocrella</taxon>
    </lineage>
</organism>
<dbReference type="EMBL" id="JASWJB010000160">
    <property type="protein sequence ID" value="KAK2594666.1"/>
    <property type="molecule type" value="Genomic_DNA"/>
</dbReference>
<evidence type="ECO:0008006" key="9">
    <source>
        <dbReference type="Google" id="ProtNLM"/>
    </source>
</evidence>
<sequence>MTTKPSLWVIWVTLTLAIFLLAWPSSALNPPKGTVQQAETAKTRPLRLNIPEGKLPSISEDESLSVQKRQQSSPKVVYRGSSKSPETIKELGGFIPRDEGQTITNNTFGLLNHHWGLSRTAYSSTSRSFGVALGYSMKEHESGWIYKIHPTPNMIDLNGSGFKLQYHEEEEFSALGGIRYDQIQAWMRMSSEILMHSLSMDDVRKFREFETFAKAYPNSTWTNNTAYDHKYDTFASSPGQPQLAGNKDNVAKFGNKTLEQHAIEFMKKNGGPVAWNGQFPLSSLKTKNEEAPQMTEDHATHTTTSSRQTIETTVLAEYNIEAIEPKI</sequence>
<gene>
    <name evidence="7" type="ORF">QQS21_007642</name>
</gene>
<evidence type="ECO:0000256" key="5">
    <source>
        <dbReference type="SAM" id="MobiDB-lite"/>
    </source>
</evidence>
<name>A0AAJ0CPQ3_9HYPO</name>
<accession>A0AAJ0CPQ3</accession>
<comment type="caution">
    <text evidence="7">The sequence shown here is derived from an EMBL/GenBank/DDBJ whole genome shotgun (WGS) entry which is preliminary data.</text>
</comment>
<dbReference type="Proteomes" id="UP001251528">
    <property type="component" value="Unassembled WGS sequence"/>
</dbReference>
<keyword evidence="3" id="KW-0843">Virulence</keyword>
<evidence type="ECO:0000256" key="3">
    <source>
        <dbReference type="ARBA" id="ARBA00023026"/>
    </source>
</evidence>
<keyword evidence="4" id="KW-1015">Disulfide bond</keyword>
<feature type="chain" id="PRO_5042464562" description="Heat-labile enterotoxin alpha chain" evidence="6">
    <location>
        <begin position="28"/>
        <end position="327"/>
    </location>
</feature>
<feature type="signal peptide" evidence="6">
    <location>
        <begin position="1"/>
        <end position="27"/>
    </location>
</feature>
<evidence type="ECO:0000256" key="2">
    <source>
        <dbReference type="ARBA" id="ARBA00022729"/>
    </source>
</evidence>
<feature type="region of interest" description="Disordered" evidence="5">
    <location>
        <begin position="51"/>
        <end position="82"/>
    </location>
</feature>
<keyword evidence="8" id="KW-1185">Reference proteome</keyword>
<dbReference type="InterPro" id="IPR001144">
    <property type="entry name" value="Enterotoxin_A"/>
</dbReference>
<dbReference type="GO" id="GO:0090729">
    <property type="term" value="F:toxin activity"/>
    <property type="evidence" value="ECO:0007669"/>
    <property type="project" value="UniProtKB-KW"/>
</dbReference>
<dbReference type="AlphaFoldDB" id="A0AAJ0CPQ3"/>
<evidence type="ECO:0000256" key="4">
    <source>
        <dbReference type="ARBA" id="ARBA00023157"/>
    </source>
</evidence>
<evidence type="ECO:0000256" key="1">
    <source>
        <dbReference type="ARBA" id="ARBA00022656"/>
    </source>
</evidence>
<evidence type="ECO:0000256" key="6">
    <source>
        <dbReference type="SAM" id="SignalP"/>
    </source>
</evidence>
<evidence type="ECO:0000313" key="8">
    <source>
        <dbReference type="Proteomes" id="UP001251528"/>
    </source>
</evidence>
<protein>
    <recommendedName>
        <fullName evidence="9">Heat-labile enterotoxin alpha chain</fullName>
    </recommendedName>
</protein>
<evidence type="ECO:0000313" key="7">
    <source>
        <dbReference type="EMBL" id="KAK2594666.1"/>
    </source>
</evidence>
<feature type="region of interest" description="Disordered" evidence="5">
    <location>
        <begin position="288"/>
        <end position="308"/>
    </location>
</feature>
<feature type="compositionally biased region" description="Polar residues" evidence="5">
    <location>
        <begin position="64"/>
        <end position="74"/>
    </location>
</feature>
<keyword evidence="1" id="KW-0800">Toxin</keyword>
<feature type="compositionally biased region" description="Basic and acidic residues" evidence="5">
    <location>
        <begin position="288"/>
        <end position="300"/>
    </location>
</feature>
<keyword evidence="2 6" id="KW-0732">Signal</keyword>
<dbReference type="SUPFAM" id="SSF56399">
    <property type="entry name" value="ADP-ribosylation"/>
    <property type="match status" value="1"/>
</dbReference>
<proteinExistence type="predicted"/>
<reference evidence="7" key="1">
    <citation type="submission" date="2023-06" db="EMBL/GenBank/DDBJ databases">
        <title>Conoideocrella luteorostrata (Hypocreales: Clavicipitaceae), a potential biocontrol fungus for elongate hemlock scale in United States Christmas tree production areas.</title>
        <authorList>
            <person name="Barrett H."/>
            <person name="Lovett B."/>
            <person name="Macias A.M."/>
            <person name="Stajich J.E."/>
            <person name="Kasson M.T."/>
        </authorList>
    </citation>
    <scope>NUCLEOTIDE SEQUENCE</scope>
    <source>
        <strain evidence="7">ARSEF 14590</strain>
    </source>
</reference>
<dbReference type="Gene3D" id="3.90.210.10">
    <property type="entry name" value="Heat-Labile Enterotoxin, subunit A"/>
    <property type="match status" value="1"/>
</dbReference>